<sequence>MPPPAPLVFLQDSALPEAHFQRLWRRVRALGRERLRQTYQTTFWFDLGEPTNLVEEAILALRPRVPVRRGIAGVEWWLSRMYTTDVQVDFHQDRDEKLALKGGPLVHPRFTSLLFMNRVRGGALAVTRALPCEDNPSLAPDTDEFDLVMPRPNRFSCFRGNLTHGVLDARNQIPDGKLPGTSRLRVTLVMNWWHQRPTDLPTFAESRAYRSLALPARRPAGAR</sequence>
<dbReference type="KEGG" id="cfus:CYFUS_009394"/>
<evidence type="ECO:0000313" key="1">
    <source>
        <dbReference type="EMBL" id="ATB43913.1"/>
    </source>
</evidence>
<gene>
    <name evidence="1" type="ORF">CYFUS_009394</name>
</gene>
<proteinExistence type="predicted"/>
<organism evidence="1 2">
    <name type="scientific">Cystobacter fuscus</name>
    <dbReference type="NCBI Taxonomy" id="43"/>
    <lineage>
        <taxon>Bacteria</taxon>
        <taxon>Pseudomonadati</taxon>
        <taxon>Myxococcota</taxon>
        <taxon>Myxococcia</taxon>
        <taxon>Myxococcales</taxon>
        <taxon>Cystobacterineae</taxon>
        <taxon>Archangiaceae</taxon>
        <taxon>Cystobacter</taxon>
    </lineage>
</organism>
<reference evidence="1 2" key="1">
    <citation type="submission" date="2017-06" db="EMBL/GenBank/DDBJ databases">
        <title>Sequencing and comparative analysis of myxobacterial genomes.</title>
        <authorList>
            <person name="Rupp O."/>
            <person name="Goesmann A."/>
            <person name="Sogaard-Andersen L."/>
        </authorList>
    </citation>
    <scope>NUCLEOTIDE SEQUENCE [LARGE SCALE GENOMIC DNA]</scope>
    <source>
        <strain evidence="1 2">DSM 52655</strain>
    </source>
</reference>
<evidence type="ECO:0000313" key="2">
    <source>
        <dbReference type="Proteomes" id="UP000217257"/>
    </source>
</evidence>
<dbReference type="AlphaFoldDB" id="A0A250JJU3"/>
<dbReference type="Proteomes" id="UP000217257">
    <property type="component" value="Chromosome"/>
</dbReference>
<dbReference type="EMBL" id="CP022098">
    <property type="protein sequence ID" value="ATB43913.1"/>
    <property type="molecule type" value="Genomic_DNA"/>
</dbReference>
<accession>A0A250JJU3</accession>
<dbReference type="RefSeq" id="WP_095991258.1">
    <property type="nucleotide sequence ID" value="NZ_CP022098.1"/>
</dbReference>
<evidence type="ECO:0008006" key="3">
    <source>
        <dbReference type="Google" id="ProtNLM"/>
    </source>
</evidence>
<protein>
    <recommendedName>
        <fullName evidence="3">Prolyl 4-hydroxylase alpha subunit Fe(2+) 2OG dioxygenase domain-containing protein</fullName>
    </recommendedName>
</protein>
<name>A0A250JJU3_9BACT</name>